<evidence type="ECO:0000313" key="4">
    <source>
        <dbReference type="Proteomes" id="UP000010744"/>
    </source>
</evidence>
<dbReference type="EMBL" id="BAHB01000049">
    <property type="protein sequence ID" value="GAB84891.1"/>
    <property type="molecule type" value="Genomic_DNA"/>
</dbReference>
<evidence type="ECO:0000313" key="3">
    <source>
        <dbReference type="EMBL" id="GAB84891.1"/>
    </source>
</evidence>
<keyword evidence="4" id="KW-1185">Reference proteome</keyword>
<comment type="caution">
    <text evidence="3">The sequence shown here is derived from an EMBL/GenBank/DDBJ whole genome shotgun (WGS) entry which is preliminary data.</text>
</comment>
<dbReference type="Pfam" id="PF11268">
    <property type="entry name" value="DUF3071"/>
    <property type="match status" value="1"/>
</dbReference>
<proteinExistence type="predicted"/>
<protein>
    <recommendedName>
        <fullName evidence="2">DUF3071 domain-containing protein</fullName>
    </recommendedName>
</protein>
<accession>A0ABQ0HRK2</accession>
<name>A0ABQ0HRK2_GORRU</name>
<dbReference type="InterPro" id="IPR047682">
    <property type="entry name" value="SepH-like"/>
</dbReference>
<reference evidence="3 4" key="1">
    <citation type="submission" date="2012-08" db="EMBL/GenBank/DDBJ databases">
        <title>Whole genome shotgun sequence of Gordonia rubripertincta NBRC 101908.</title>
        <authorList>
            <person name="Takarada H."/>
            <person name="Hosoyama A."/>
            <person name="Tsuchikane K."/>
            <person name="Katsumata H."/>
            <person name="Baba S."/>
            <person name="Ohji S."/>
            <person name="Yamazaki S."/>
            <person name="Fujita N."/>
        </authorList>
    </citation>
    <scope>NUCLEOTIDE SEQUENCE [LARGE SCALE GENOMIC DNA]</scope>
    <source>
        <strain evidence="3 4">NBRC 101908</strain>
    </source>
</reference>
<dbReference type="NCBIfam" id="NF040712">
    <property type="entry name" value="SepH"/>
    <property type="match status" value="1"/>
</dbReference>
<dbReference type="InterPro" id="IPR021421">
    <property type="entry name" value="DUF3071"/>
</dbReference>
<sequence length="366" mass="39204">MNPPEEEQMRELRVVGVETDGSHVICQDPQSGEKFRIASDERLRAAARGDITRLGQIEIEMESALRPREIQARIRAGASVAEVAAAAGVGVDKIERFAHPVLLERSRATELAGAAHPIRHDGPAVATLVESVAEGLVAYGHNPADADWDAWKDDGGYWVVQVAWSVGRTDNLAHWRYQPGTHGGTVDPLDDLADELTHPETIAPRRRLTPVAAPEVAVETTSDGREEVTIDANSLIGAQRARQERRTAHDDHGTVPLDFGFDDDENAEGTPPAPVTPISAPVAQAPAETAPVVDDAEPAESTVRQTTEADAEPSAAQDSTPDSAESPATREAGPAHADRPRKKKTRKPAVPAWEDVLLGVRSNGNS</sequence>
<gene>
    <name evidence="3" type="ORF">GORBP_049_00590</name>
</gene>
<evidence type="ECO:0000259" key="2">
    <source>
        <dbReference type="Pfam" id="PF11268"/>
    </source>
</evidence>
<feature type="compositionally biased region" description="Basic and acidic residues" evidence="1">
    <location>
        <begin position="241"/>
        <end position="253"/>
    </location>
</feature>
<evidence type="ECO:0000256" key="1">
    <source>
        <dbReference type="SAM" id="MobiDB-lite"/>
    </source>
</evidence>
<feature type="domain" description="DUF3071" evidence="2">
    <location>
        <begin position="9"/>
        <end position="177"/>
    </location>
</feature>
<feature type="region of interest" description="Disordered" evidence="1">
    <location>
        <begin position="239"/>
        <end position="366"/>
    </location>
</feature>
<organism evidence="3 4">
    <name type="scientific">Gordonia rubripertincta NBRC 101908</name>
    <dbReference type="NCBI Taxonomy" id="1077975"/>
    <lineage>
        <taxon>Bacteria</taxon>
        <taxon>Bacillati</taxon>
        <taxon>Actinomycetota</taxon>
        <taxon>Actinomycetes</taxon>
        <taxon>Mycobacteriales</taxon>
        <taxon>Gordoniaceae</taxon>
        <taxon>Gordonia</taxon>
    </lineage>
</organism>
<dbReference type="Proteomes" id="UP000010744">
    <property type="component" value="Unassembled WGS sequence"/>
</dbReference>